<keyword evidence="7" id="KW-0675">Receptor</keyword>
<dbReference type="STRING" id="283909.R7U0X1"/>
<dbReference type="AlphaFoldDB" id="R7U0X1"/>
<feature type="transmembrane region" description="Helical" evidence="10">
    <location>
        <begin position="39"/>
        <end position="64"/>
    </location>
</feature>
<sequence>MQIYLIILFICLILVTCSANAITILCVRRYEPLQKANNLFIISLAVADFAIGIFAMPWMAMYTIYGYWPISRFYCIIWGIVEGTCSPVSIATTCFIAYDRCLAITHPLQYGSPSRKRTILIQIGVTWLVTLLAQAAVGGVEAMSDELPVNECFVVPHNNHILIAVIVTFEIPIVVMVFLYARCLYYLRKRLFRVEPKPEKPQAPALRPSQVSSATSSSANNPVLSAAQLAKRRQSHVRNIRTLGFIIVTFLFCWLPFSSFFLIKAYCVDCISNGLYAYSFWAGYLNSAINPMLYFLSNPNFRRAFIKLTKL</sequence>
<gene>
    <name evidence="12" type="ORF">CAPTEDRAFT_133870</name>
</gene>
<evidence type="ECO:0000313" key="14">
    <source>
        <dbReference type="Proteomes" id="UP000014760"/>
    </source>
</evidence>
<dbReference type="Pfam" id="PF00001">
    <property type="entry name" value="7tm_1"/>
    <property type="match status" value="1"/>
</dbReference>
<dbReference type="PROSITE" id="PS50262">
    <property type="entry name" value="G_PROTEIN_RECEP_F1_2"/>
    <property type="match status" value="1"/>
</dbReference>
<dbReference type="OMA" id="HTAVIFV"/>
<evidence type="ECO:0000313" key="12">
    <source>
        <dbReference type="EMBL" id="ELT99843.1"/>
    </source>
</evidence>
<dbReference type="InterPro" id="IPR017452">
    <property type="entry name" value="GPCR_Rhodpsn_7TM"/>
</dbReference>
<dbReference type="OrthoDB" id="6282598at2759"/>
<evidence type="ECO:0000256" key="9">
    <source>
        <dbReference type="SAM" id="MobiDB-lite"/>
    </source>
</evidence>
<feature type="domain" description="G-protein coupled receptors family 1 profile" evidence="11">
    <location>
        <begin position="19"/>
        <end position="294"/>
    </location>
</feature>
<feature type="transmembrane region" description="Helical" evidence="10">
    <location>
        <begin position="119"/>
        <end position="140"/>
    </location>
</feature>
<proteinExistence type="predicted"/>
<evidence type="ECO:0000256" key="1">
    <source>
        <dbReference type="ARBA" id="ARBA00004651"/>
    </source>
</evidence>
<reference evidence="14" key="1">
    <citation type="submission" date="2012-12" db="EMBL/GenBank/DDBJ databases">
        <authorList>
            <person name="Hellsten U."/>
            <person name="Grimwood J."/>
            <person name="Chapman J.A."/>
            <person name="Shapiro H."/>
            <person name="Aerts A."/>
            <person name="Otillar R.P."/>
            <person name="Terry A.Y."/>
            <person name="Boore J.L."/>
            <person name="Simakov O."/>
            <person name="Marletaz F."/>
            <person name="Cho S.-J."/>
            <person name="Edsinger-Gonzales E."/>
            <person name="Havlak P."/>
            <person name="Kuo D.-H."/>
            <person name="Larsson T."/>
            <person name="Lv J."/>
            <person name="Arendt D."/>
            <person name="Savage R."/>
            <person name="Osoegawa K."/>
            <person name="de Jong P."/>
            <person name="Lindberg D.R."/>
            <person name="Seaver E.C."/>
            <person name="Weisblat D.A."/>
            <person name="Putnam N.H."/>
            <person name="Grigoriev I.V."/>
            <person name="Rokhsar D.S."/>
        </authorList>
    </citation>
    <scope>NUCLEOTIDE SEQUENCE</scope>
    <source>
        <strain evidence="14">I ESC-2004</strain>
    </source>
</reference>
<dbReference type="InterPro" id="IPR000276">
    <property type="entry name" value="GPCR_Rhodpsn"/>
</dbReference>
<evidence type="ECO:0000256" key="10">
    <source>
        <dbReference type="SAM" id="Phobius"/>
    </source>
</evidence>
<evidence type="ECO:0000256" key="8">
    <source>
        <dbReference type="ARBA" id="ARBA00023224"/>
    </source>
</evidence>
<reference evidence="12 14" key="2">
    <citation type="journal article" date="2013" name="Nature">
        <title>Insights into bilaterian evolution from three spiralian genomes.</title>
        <authorList>
            <person name="Simakov O."/>
            <person name="Marletaz F."/>
            <person name="Cho S.J."/>
            <person name="Edsinger-Gonzales E."/>
            <person name="Havlak P."/>
            <person name="Hellsten U."/>
            <person name="Kuo D.H."/>
            <person name="Larsson T."/>
            <person name="Lv J."/>
            <person name="Arendt D."/>
            <person name="Savage R."/>
            <person name="Osoegawa K."/>
            <person name="de Jong P."/>
            <person name="Grimwood J."/>
            <person name="Chapman J.A."/>
            <person name="Shapiro H."/>
            <person name="Aerts A."/>
            <person name="Otillar R.P."/>
            <person name="Terry A.Y."/>
            <person name="Boore J.L."/>
            <person name="Grigoriev I.V."/>
            <person name="Lindberg D.R."/>
            <person name="Seaver E.C."/>
            <person name="Weisblat D.A."/>
            <person name="Putnam N.H."/>
            <person name="Rokhsar D.S."/>
        </authorList>
    </citation>
    <scope>NUCLEOTIDE SEQUENCE</scope>
    <source>
        <strain evidence="12 14">I ESC-2004</strain>
    </source>
</reference>
<dbReference type="EMBL" id="KB306459">
    <property type="protein sequence ID" value="ELT99843.1"/>
    <property type="molecule type" value="Genomic_DNA"/>
</dbReference>
<feature type="transmembrane region" description="Helical" evidence="10">
    <location>
        <begin position="76"/>
        <end position="98"/>
    </location>
</feature>
<evidence type="ECO:0000256" key="6">
    <source>
        <dbReference type="ARBA" id="ARBA00023136"/>
    </source>
</evidence>
<feature type="compositionally biased region" description="Low complexity" evidence="9">
    <location>
        <begin position="208"/>
        <end position="219"/>
    </location>
</feature>
<feature type="transmembrane region" description="Helical" evidence="10">
    <location>
        <begin position="242"/>
        <end position="263"/>
    </location>
</feature>
<keyword evidence="2" id="KW-1003">Cell membrane</keyword>
<feature type="transmembrane region" description="Helical" evidence="10">
    <location>
        <begin position="6"/>
        <end position="27"/>
    </location>
</feature>
<dbReference type="PRINTS" id="PR00237">
    <property type="entry name" value="GPCRRHODOPSN"/>
</dbReference>
<evidence type="ECO:0000259" key="11">
    <source>
        <dbReference type="PROSITE" id="PS50262"/>
    </source>
</evidence>
<keyword evidence="4 10" id="KW-1133">Transmembrane helix</keyword>
<keyword evidence="8" id="KW-0807">Transducer</keyword>
<dbReference type="GO" id="GO:0004930">
    <property type="term" value="F:G protein-coupled receptor activity"/>
    <property type="evidence" value="ECO:0007669"/>
    <property type="project" value="UniProtKB-KW"/>
</dbReference>
<dbReference type="HOGENOM" id="CLU_009579_11_1_1"/>
<evidence type="ECO:0000256" key="3">
    <source>
        <dbReference type="ARBA" id="ARBA00022692"/>
    </source>
</evidence>
<protein>
    <recommendedName>
        <fullName evidence="11">G-protein coupled receptors family 1 profile domain-containing protein</fullName>
    </recommendedName>
</protein>
<accession>R7U0X1</accession>
<dbReference type="Gene3D" id="1.20.1070.10">
    <property type="entry name" value="Rhodopsin 7-helix transmembrane proteins"/>
    <property type="match status" value="1"/>
</dbReference>
<comment type="subcellular location">
    <subcellularLocation>
        <location evidence="1">Cell membrane</location>
        <topology evidence="1">Multi-pass membrane protein</topology>
    </subcellularLocation>
</comment>
<evidence type="ECO:0000256" key="5">
    <source>
        <dbReference type="ARBA" id="ARBA00023040"/>
    </source>
</evidence>
<dbReference type="GO" id="GO:0071880">
    <property type="term" value="P:adenylate cyclase-activating adrenergic receptor signaling pathway"/>
    <property type="evidence" value="ECO:0007669"/>
    <property type="project" value="TreeGrafter"/>
</dbReference>
<keyword evidence="6 10" id="KW-0472">Membrane</keyword>
<name>R7U0X1_CAPTE</name>
<organism evidence="12">
    <name type="scientific">Capitella teleta</name>
    <name type="common">Polychaete worm</name>
    <dbReference type="NCBI Taxonomy" id="283909"/>
    <lineage>
        <taxon>Eukaryota</taxon>
        <taxon>Metazoa</taxon>
        <taxon>Spiralia</taxon>
        <taxon>Lophotrochozoa</taxon>
        <taxon>Annelida</taxon>
        <taxon>Polychaeta</taxon>
        <taxon>Sedentaria</taxon>
        <taxon>Scolecida</taxon>
        <taxon>Capitellidae</taxon>
        <taxon>Capitella</taxon>
    </lineage>
</organism>
<evidence type="ECO:0000256" key="2">
    <source>
        <dbReference type="ARBA" id="ARBA00022475"/>
    </source>
</evidence>
<keyword evidence="5" id="KW-0297">G-protein coupled receptor</keyword>
<feature type="transmembrane region" description="Helical" evidence="10">
    <location>
        <begin position="160"/>
        <end position="181"/>
    </location>
</feature>
<feature type="transmembrane region" description="Helical" evidence="10">
    <location>
        <begin position="275"/>
        <end position="296"/>
    </location>
</feature>
<dbReference type="Proteomes" id="UP000014760">
    <property type="component" value="Unassembled WGS sequence"/>
</dbReference>
<evidence type="ECO:0000256" key="4">
    <source>
        <dbReference type="ARBA" id="ARBA00022989"/>
    </source>
</evidence>
<dbReference type="PANTHER" id="PTHR24248:SF176">
    <property type="entry name" value="G-PROTEIN COUPLED RECEPTOR 101-RELATED"/>
    <property type="match status" value="1"/>
</dbReference>
<dbReference type="EMBL" id="AMQN01001892">
    <property type="status" value="NOT_ANNOTATED_CDS"/>
    <property type="molecule type" value="Genomic_DNA"/>
</dbReference>
<dbReference type="GO" id="GO:0043410">
    <property type="term" value="P:positive regulation of MAPK cascade"/>
    <property type="evidence" value="ECO:0007669"/>
    <property type="project" value="TreeGrafter"/>
</dbReference>
<dbReference type="PANTHER" id="PTHR24248">
    <property type="entry name" value="ADRENERGIC RECEPTOR-RELATED G-PROTEIN COUPLED RECEPTOR"/>
    <property type="match status" value="1"/>
</dbReference>
<keyword evidence="14" id="KW-1185">Reference proteome</keyword>
<reference evidence="13" key="3">
    <citation type="submission" date="2015-06" db="UniProtKB">
        <authorList>
            <consortium name="EnsemblMetazoa"/>
        </authorList>
    </citation>
    <scope>IDENTIFICATION</scope>
</reference>
<feature type="region of interest" description="Disordered" evidence="9">
    <location>
        <begin position="199"/>
        <end position="219"/>
    </location>
</feature>
<dbReference type="EnsemblMetazoa" id="CapteT133870">
    <property type="protein sequence ID" value="CapteP133870"/>
    <property type="gene ID" value="CapteG133870"/>
</dbReference>
<dbReference type="SUPFAM" id="SSF81321">
    <property type="entry name" value="Family A G protein-coupled receptor-like"/>
    <property type="match status" value="1"/>
</dbReference>
<dbReference type="GO" id="GO:0005886">
    <property type="term" value="C:plasma membrane"/>
    <property type="evidence" value="ECO:0007669"/>
    <property type="project" value="UniProtKB-SubCell"/>
</dbReference>
<evidence type="ECO:0000256" key="7">
    <source>
        <dbReference type="ARBA" id="ARBA00023170"/>
    </source>
</evidence>
<evidence type="ECO:0000313" key="13">
    <source>
        <dbReference type="EnsemblMetazoa" id="CapteP133870"/>
    </source>
</evidence>
<dbReference type="CDD" id="cd14967">
    <property type="entry name" value="7tmA_amine_R-like"/>
    <property type="match status" value="1"/>
</dbReference>
<keyword evidence="3 10" id="KW-0812">Transmembrane</keyword>